<dbReference type="InterPro" id="IPR051681">
    <property type="entry name" value="Ser/Thr_Kinases-Pseudokinases"/>
</dbReference>
<dbReference type="GO" id="GO:0004674">
    <property type="term" value="F:protein serine/threonine kinase activity"/>
    <property type="evidence" value="ECO:0007669"/>
    <property type="project" value="UniProtKB-KW"/>
</dbReference>
<dbReference type="AlphaFoldDB" id="A0AAV4IJY2"/>
<organism evidence="7 8">
    <name type="scientific">Elysia marginata</name>
    <dbReference type="NCBI Taxonomy" id="1093978"/>
    <lineage>
        <taxon>Eukaryota</taxon>
        <taxon>Metazoa</taxon>
        <taxon>Spiralia</taxon>
        <taxon>Lophotrochozoa</taxon>
        <taxon>Mollusca</taxon>
        <taxon>Gastropoda</taxon>
        <taxon>Heterobranchia</taxon>
        <taxon>Euthyneura</taxon>
        <taxon>Panpulmonata</taxon>
        <taxon>Sacoglossa</taxon>
        <taxon>Placobranchoidea</taxon>
        <taxon>Plakobranchidae</taxon>
        <taxon>Elysia</taxon>
    </lineage>
</organism>
<dbReference type="PANTHER" id="PTHR44329">
    <property type="entry name" value="SERINE/THREONINE-PROTEIN KINASE TNNI3K-RELATED"/>
    <property type="match status" value="1"/>
</dbReference>
<dbReference type="InterPro" id="IPR000719">
    <property type="entry name" value="Prot_kinase_dom"/>
</dbReference>
<dbReference type="Gene3D" id="1.10.510.10">
    <property type="entry name" value="Transferase(Phosphotransferase) domain 1"/>
    <property type="match status" value="1"/>
</dbReference>
<name>A0AAV4IJY2_9GAST</name>
<proteinExistence type="inferred from homology"/>
<accession>A0AAV4IJY2</accession>
<protein>
    <submittedName>
        <fullName evidence="7">Serine/threonine protein kinase</fullName>
    </submittedName>
</protein>
<keyword evidence="7" id="KW-0418">Kinase</keyword>
<dbReference type="SMART" id="SM00220">
    <property type="entry name" value="S_TKc"/>
    <property type="match status" value="1"/>
</dbReference>
<keyword evidence="5" id="KW-0812">Transmembrane</keyword>
<evidence type="ECO:0000256" key="1">
    <source>
        <dbReference type="ARBA" id="ARBA00022741"/>
    </source>
</evidence>
<dbReference type="InterPro" id="IPR017441">
    <property type="entry name" value="Protein_kinase_ATP_BS"/>
</dbReference>
<keyword evidence="7" id="KW-0808">Transferase</keyword>
<dbReference type="PROSITE" id="PS50011">
    <property type="entry name" value="PROTEIN_KINASE_DOM"/>
    <property type="match status" value="1"/>
</dbReference>
<evidence type="ECO:0000313" key="7">
    <source>
        <dbReference type="EMBL" id="GFS09042.1"/>
    </source>
</evidence>
<dbReference type="GO" id="GO:0005524">
    <property type="term" value="F:ATP binding"/>
    <property type="evidence" value="ECO:0007669"/>
    <property type="project" value="UniProtKB-UniRule"/>
</dbReference>
<reference evidence="7 8" key="1">
    <citation type="journal article" date="2021" name="Elife">
        <title>Chloroplast acquisition without the gene transfer in kleptoplastic sea slugs, Plakobranchus ocellatus.</title>
        <authorList>
            <person name="Maeda T."/>
            <person name="Takahashi S."/>
            <person name="Yoshida T."/>
            <person name="Shimamura S."/>
            <person name="Takaki Y."/>
            <person name="Nagai Y."/>
            <person name="Toyoda A."/>
            <person name="Suzuki Y."/>
            <person name="Arimoto A."/>
            <person name="Ishii H."/>
            <person name="Satoh N."/>
            <person name="Nishiyama T."/>
            <person name="Hasebe M."/>
            <person name="Maruyama T."/>
            <person name="Minagawa J."/>
            <person name="Obokata J."/>
            <person name="Shigenobu S."/>
        </authorList>
    </citation>
    <scope>NUCLEOTIDE SEQUENCE [LARGE SCALE GENOMIC DNA]</scope>
</reference>
<evidence type="ECO:0000256" key="4">
    <source>
        <dbReference type="RuleBase" id="RU000304"/>
    </source>
</evidence>
<keyword evidence="1 3" id="KW-0547">Nucleotide-binding</keyword>
<evidence type="ECO:0000256" key="2">
    <source>
        <dbReference type="ARBA" id="ARBA00022840"/>
    </source>
</evidence>
<dbReference type="CDD" id="cd00180">
    <property type="entry name" value="PKc"/>
    <property type="match status" value="1"/>
</dbReference>
<keyword evidence="4 7" id="KW-0723">Serine/threonine-protein kinase</keyword>
<comment type="caution">
    <text evidence="7">The sequence shown here is derived from an EMBL/GenBank/DDBJ whole genome shotgun (WGS) entry which is preliminary data.</text>
</comment>
<dbReference type="InterPro" id="IPR011009">
    <property type="entry name" value="Kinase-like_dom_sf"/>
</dbReference>
<dbReference type="PROSITE" id="PS00108">
    <property type="entry name" value="PROTEIN_KINASE_ST"/>
    <property type="match status" value="1"/>
</dbReference>
<keyword evidence="5" id="KW-1133">Transmembrane helix</keyword>
<sequence length="396" mass="44213">MAKMVSKKHNTVIYDLKDEDFFERFSLKREKVLGKGLSGEVILVTSNNGAGQKLAVKTFSLSGDDRKRKMREFTTEVRVMQTVSHHHLVPCLKAGRCHDYAAITMPYYTGGDLLSFDGRQAPKRVMRYMSHVARAVEQLHRQNIAHNDIKLENIFVDASDRAHLGDPGLALILKNGSKTCVAWKMGGTREYWAPERSAADRIVEIDPFKADIYSIGVMFWLLVSGENPGEDTNYLAMFEAASHLNLLHSESKTHSVRGCKDAEVIYRPVFTQLVPVVLFIHSIWDTATAAAAAVAVVAAVVVVVLVAAVVVIVVVVTKVVVVVLVLVVAVVLVVLDYCYHYYHSYYYYFLDVRLKKCSLAAAKGLSSAHEHEANALGPSPPFYRLTRNVMNIFYVY</sequence>
<dbReference type="SUPFAM" id="SSF56112">
    <property type="entry name" value="Protein kinase-like (PK-like)"/>
    <property type="match status" value="1"/>
</dbReference>
<evidence type="ECO:0000313" key="8">
    <source>
        <dbReference type="Proteomes" id="UP000762676"/>
    </source>
</evidence>
<feature type="binding site" evidence="3">
    <location>
        <position position="57"/>
    </location>
    <ligand>
        <name>ATP</name>
        <dbReference type="ChEBI" id="CHEBI:30616"/>
    </ligand>
</feature>
<evidence type="ECO:0000256" key="3">
    <source>
        <dbReference type="PROSITE-ProRule" id="PRU10141"/>
    </source>
</evidence>
<keyword evidence="5" id="KW-0472">Membrane</keyword>
<keyword evidence="2 3" id="KW-0067">ATP-binding</keyword>
<dbReference type="PROSITE" id="PS00107">
    <property type="entry name" value="PROTEIN_KINASE_ATP"/>
    <property type="match status" value="1"/>
</dbReference>
<comment type="similarity">
    <text evidence="4">Belongs to the protein kinase superfamily.</text>
</comment>
<feature type="transmembrane region" description="Helical" evidence="5">
    <location>
        <begin position="264"/>
        <end position="284"/>
    </location>
</feature>
<feature type="transmembrane region" description="Helical" evidence="5">
    <location>
        <begin position="321"/>
        <end position="342"/>
    </location>
</feature>
<dbReference type="Proteomes" id="UP000762676">
    <property type="component" value="Unassembled WGS sequence"/>
</dbReference>
<dbReference type="EMBL" id="BMAT01009571">
    <property type="protein sequence ID" value="GFS09042.1"/>
    <property type="molecule type" value="Genomic_DNA"/>
</dbReference>
<evidence type="ECO:0000256" key="5">
    <source>
        <dbReference type="SAM" id="Phobius"/>
    </source>
</evidence>
<feature type="transmembrane region" description="Helical" evidence="5">
    <location>
        <begin position="290"/>
        <end position="314"/>
    </location>
</feature>
<feature type="domain" description="Protein kinase" evidence="6">
    <location>
        <begin position="27"/>
        <end position="280"/>
    </location>
</feature>
<gene>
    <name evidence="7" type="ORF">ElyMa_004773000</name>
</gene>
<dbReference type="InterPro" id="IPR008271">
    <property type="entry name" value="Ser/Thr_kinase_AS"/>
</dbReference>
<keyword evidence="8" id="KW-1185">Reference proteome</keyword>
<dbReference type="Pfam" id="PF00069">
    <property type="entry name" value="Pkinase"/>
    <property type="match status" value="1"/>
</dbReference>
<evidence type="ECO:0000259" key="6">
    <source>
        <dbReference type="PROSITE" id="PS50011"/>
    </source>
</evidence>